<proteinExistence type="predicted"/>
<name>A0AAQ3RF26_VIGMU</name>
<evidence type="ECO:0000313" key="2">
    <source>
        <dbReference type="Proteomes" id="UP001374535"/>
    </source>
</evidence>
<gene>
    <name evidence="1" type="ORF">V8G54_032136</name>
</gene>
<evidence type="ECO:0000313" key="1">
    <source>
        <dbReference type="EMBL" id="WVY93048.1"/>
    </source>
</evidence>
<protein>
    <submittedName>
        <fullName evidence="1">Uncharacterized protein</fullName>
    </submittedName>
</protein>
<sequence>MDDDFGGFEVEIEGGVEVESDGGEEVDSGVEVETNGGECWECKCEFKVVSILYMVGLISHWYCVSSVNLLLDRPNREEVDGGVEVDKDGGLEVGAHGYCFRTRVSAIWIMIMCPDCDFLVHIWVGISGLQAQRMVEILPKLLARRFRVSWWLGFDLWVYVDDGFGGGAFRSAATVTTLIRTPLSPQC</sequence>
<reference evidence="1 2" key="1">
    <citation type="journal article" date="2023" name="Life. Sci Alliance">
        <title>Evolutionary insights into 3D genome organization and epigenetic landscape of Vigna mungo.</title>
        <authorList>
            <person name="Junaid A."/>
            <person name="Singh B."/>
            <person name="Bhatia S."/>
        </authorList>
    </citation>
    <scope>NUCLEOTIDE SEQUENCE [LARGE SCALE GENOMIC DNA]</scope>
    <source>
        <strain evidence="1">Urdbean</strain>
    </source>
</reference>
<dbReference type="EMBL" id="CP144691">
    <property type="protein sequence ID" value="WVY93048.1"/>
    <property type="molecule type" value="Genomic_DNA"/>
</dbReference>
<keyword evidence="2" id="KW-1185">Reference proteome</keyword>
<dbReference type="Proteomes" id="UP001374535">
    <property type="component" value="Chromosome 10"/>
</dbReference>
<dbReference type="AlphaFoldDB" id="A0AAQ3RF26"/>
<accession>A0AAQ3RF26</accession>
<organism evidence="1 2">
    <name type="scientific">Vigna mungo</name>
    <name type="common">Black gram</name>
    <name type="synonym">Phaseolus mungo</name>
    <dbReference type="NCBI Taxonomy" id="3915"/>
    <lineage>
        <taxon>Eukaryota</taxon>
        <taxon>Viridiplantae</taxon>
        <taxon>Streptophyta</taxon>
        <taxon>Embryophyta</taxon>
        <taxon>Tracheophyta</taxon>
        <taxon>Spermatophyta</taxon>
        <taxon>Magnoliopsida</taxon>
        <taxon>eudicotyledons</taxon>
        <taxon>Gunneridae</taxon>
        <taxon>Pentapetalae</taxon>
        <taxon>rosids</taxon>
        <taxon>fabids</taxon>
        <taxon>Fabales</taxon>
        <taxon>Fabaceae</taxon>
        <taxon>Papilionoideae</taxon>
        <taxon>50 kb inversion clade</taxon>
        <taxon>NPAAA clade</taxon>
        <taxon>indigoferoid/millettioid clade</taxon>
        <taxon>Phaseoleae</taxon>
        <taxon>Vigna</taxon>
    </lineage>
</organism>